<dbReference type="GO" id="GO:0051536">
    <property type="term" value="F:iron-sulfur cluster binding"/>
    <property type="evidence" value="ECO:0007669"/>
    <property type="project" value="InterPro"/>
</dbReference>
<dbReference type="SUPFAM" id="SSF102114">
    <property type="entry name" value="Radical SAM enzymes"/>
    <property type="match status" value="1"/>
</dbReference>
<dbReference type="SFLD" id="SFLDS00029">
    <property type="entry name" value="Radical_SAM"/>
    <property type="match status" value="1"/>
</dbReference>
<dbReference type="RefSeq" id="WP_004346405.1">
    <property type="nucleotide sequence ID" value="NZ_GL586311.1"/>
</dbReference>
<proteinExistence type="predicted"/>
<sequence length="408" mass="47449">MKKYWFYLESYIYVSFKTNKMLLYDTHTGLSTIVESQEVINIIRAIYADGNSGSVELSQTDVDSPIVKDFIDKVISTGMGNILEKGKHPMKPVILLPILSLNLDVEKIRDKKNVDLFLARNISKYLLDVNIVLNNSCQQQCQHCQNYCKQFFCCSKGDSQGSLSQDSLVTLLHQIRYYPVRTINITGGNIYQYQSLEVFNIANENAKKILNFYIHYLNYQENLYVDKQNVHLIINAPVNMDRLNEVYALMKEKEVMFHLIVEDDDQYDELELAMSKLGIENFEVHPYYNGQNIHFFEENVYLSKEDIVAKRISMREIFRNQKLNANSFGSLYILSNGEIKANINAKTIGNLNRDRIIDVINYEMIQNTAWRWTRSAEPCGSCVYQYLCPPPSNYERVLNRQNLCHVHL</sequence>
<dbReference type="HOGENOM" id="CLU_674144_0_0_10"/>
<evidence type="ECO:0000313" key="1">
    <source>
        <dbReference type="EMBL" id="EFU29725.1"/>
    </source>
</evidence>
<reference evidence="1 2" key="1">
    <citation type="submission" date="2010-10" db="EMBL/GenBank/DDBJ databases">
        <authorList>
            <person name="Muzny D."/>
            <person name="Qin X."/>
            <person name="Deng J."/>
            <person name="Jiang H."/>
            <person name="Liu Y."/>
            <person name="Qu J."/>
            <person name="Song X.-Z."/>
            <person name="Zhang L."/>
            <person name="Thornton R."/>
            <person name="Coyle M."/>
            <person name="Francisco L."/>
            <person name="Jackson L."/>
            <person name="Javaid M."/>
            <person name="Korchina V."/>
            <person name="Kovar C."/>
            <person name="Mata R."/>
            <person name="Mathew T."/>
            <person name="Ngo R."/>
            <person name="Nguyen L."/>
            <person name="Nguyen N."/>
            <person name="Okwuonu G."/>
            <person name="Ongeri F."/>
            <person name="Pham C."/>
            <person name="Simmons D."/>
            <person name="Wilczek-Boney K."/>
            <person name="Hale W."/>
            <person name="Jakkamsetti A."/>
            <person name="Pham P."/>
            <person name="Ruth R."/>
            <person name="San Lucas F."/>
            <person name="Warren J."/>
            <person name="Zhang J."/>
            <person name="Zhao Z."/>
            <person name="Zhou C."/>
            <person name="Zhu D."/>
            <person name="Lee S."/>
            <person name="Bess C."/>
            <person name="Blankenburg K."/>
            <person name="Forbes L."/>
            <person name="Fu Q."/>
            <person name="Gubbala S."/>
            <person name="Hirani K."/>
            <person name="Jayaseelan J.C."/>
            <person name="Lara F."/>
            <person name="Munidasa M."/>
            <person name="Palculict T."/>
            <person name="Patil S."/>
            <person name="Pu L.-L."/>
            <person name="Saada N."/>
            <person name="Tang L."/>
            <person name="Weissenberger G."/>
            <person name="Zhu Y."/>
            <person name="Hemphill L."/>
            <person name="Shang Y."/>
            <person name="Youmans B."/>
            <person name="Ayvaz T."/>
            <person name="Ross M."/>
            <person name="Santibanez J."/>
            <person name="Aqrawi P."/>
            <person name="Gross S."/>
            <person name="Joshi V."/>
            <person name="Fowler G."/>
            <person name="Nazareth L."/>
            <person name="Reid J."/>
            <person name="Worley K."/>
            <person name="Petrosino J."/>
            <person name="Highlander S."/>
            <person name="Gibbs R."/>
        </authorList>
    </citation>
    <scope>NUCLEOTIDE SEQUENCE [LARGE SCALE GENOMIC DNA]</scope>
    <source>
        <strain evidence="1 2">ATCC 33574</strain>
    </source>
</reference>
<dbReference type="Proteomes" id="UP000003112">
    <property type="component" value="Unassembled WGS sequence"/>
</dbReference>
<dbReference type="PANTHER" id="PTHR11228:SF27">
    <property type="entry name" value="GLYCYL-RADICAL ENZYME ACTIVATING ENZYME MJ1227-RELATED"/>
    <property type="match status" value="1"/>
</dbReference>
<dbReference type="GeneID" id="93536978"/>
<organism evidence="1 2">
    <name type="scientific">Segatella buccae ATCC 33574</name>
    <dbReference type="NCBI Taxonomy" id="873513"/>
    <lineage>
        <taxon>Bacteria</taxon>
        <taxon>Pseudomonadati</taxon>
        <taxon>Bacteroidota</taxon>
        <taxon>Bacteroidia</taxon>
        <taxon>Bacteroidales</taxon>
        <taxon>Prevotellaceae</taxon>
        <taxon>Segatella</taxon>
    </lineage>
</organism>
<gene>
    <name evidence="1" type="ORF">HMPREF6485_2284</name>
</gene>
<accession>E6K9M0</accession>
<dbReference type="EMBL" id="AEPD01000037">
    <property type="protein sequence ID" value="EFU29725.1"/>
    <property type="molecule type" value="Genomic_DNA"/>
</dbReference>
<dbReference type="InterPro" id="IPR058240">
    <property type="entry name" value="rSAM_sf"/>
</dbReference>
<comment type="caution">
    <text evidence="1">The sequence shown here is derived from an EMBL/GenBank/DDBJ whole genome shotgun (WGS) entry which is preliminary data.</text>
</comment>
<evidence type="ECO:0000313" key="2">
    <source>
        <dbReference type="Proteomes" id="UP000003112"/>
    </source>
</evidence>
<dbReference type="STRING" id="873513.HMPREF6485_2284"/>
<dbReference type="PANTHER" id="PTHR11228">
    <property type="entry name" value="RADICAL SAM DOMAIN PROTEIN"/>
    <property type="match status" value="1"/>
</dbReference>
<dbReference type="eggNOG" id="COG0535">
    <property type="taxonomic scope" value="Bacteria"/>
</dbReference>
<protein>
    <recommendedName>
        <fullName evidence="3">TIGR04150 pseudo-rSAM protein</fullName>
    </recommendedName>
</protein>
<dbReference type="AlphaFoldDB" id="E6K9M0"/>
<dbReference type="GO" id="GO:0003824">
    <property type="term" value="F:catalytic activity"/>
    <property type="evidence" value="ECO:0007669"/>
    <property type="project" value="InterPro"/>
</dbReference>
<dbReference type="InterPro" id="IPR026418">
    <property type="entry name" value="Pseudo_rSAM"/>
</dbReference>
<evidence type="ECO:0008006" key="3">
    <source>
        <dbReference type="Google" id="ProtNLM"/>
    </source>
</evidence>
<dbReference type="NCBIfam" id="TIGR04150">
    <property type="entry name" value="pseudo_rSAM_GG"/>
    <property type="match status" value="1"/>
</dbReference>
<dbReference type="InterPro" id="IPR007197">
    <property type="entry name" value="rSAM"/>
</dbReference>
<name>E6K9M0_9BACT</name>
<keyword evidence="2" id="KW-1185">Reference proteome</keyword>
<dbReference type="InterPro" id="IPR050377">
    <property type="entry name" value="Radical_SAM_PqqE_MftC-like"/>
</dbReference>